<dbReference type="PANTHER" id="PTHR33602:SF1">
    <property type="entry name" value="REGULATORY PROTEIN RECX FAMILY PROTEIN"/>
    <property type="match status" value="1"/>
</dbReference>
<dbReference type="Gene3D" id="1.10.10.10">
    <property type="entry name" value="Winged helix-like DNA-binding domain superfamily/Winged helix DNA-binding domain"/>
    <property type="match status" value="2"/>
</dbReference>
<evidence type="ECO:0000256" key="5">
    <source>
        <dbReference type="SAM" id="MobiDB-lite"/>
    </source>
</evidence>
<comment type="similarity">
    <text evidence="2">Belongs to the RecX family.</text>
</comment>
<organism evidence="9">
    <name type="scientific">freshwater metagenome</name>
    <dbReference type="NCBI Taxonomy" id="449393"/>
    <lineage>
        <taxon>unclassified sequences</taxon>
        <taxon>metagenomes</taxon>
        <taxon>ecological metagenomes</taxon>
    </lineage>
</organism>
<dbReference type="PANTHER" id="PTHR33602">
    <property type="entry name" value="REGULATORY PROTEIN RECX FAMILY PROTEIN"/>
    <property type="match status" value="1"/>
</dbReference>
<dbReference type="Pfam" id="PF21981">
    <property type="entry name" value="RecX_HTH3"/>
    <property type="match status" value="1"/>
</dbReference>
<feature type="compositionally biased region" description="Basic and acidic residues" evidence="5">
    <location>
        <begin position="33"/>
        <end position="47"/>
    </location>
</feature>
<feature type="domain" description="RecX first three-helical" evidence="8">
    <location>
        <begin position="50"/>
        <end position="88"/>
    </location>
</feature>
<reference evidence="9" key="1">
    <citation type="submission" date="2020-05" db="EMBL/GenBank/DDBJ databases">
        <authorList>
            <person name="Chiriac C."/>
            <person name="Salcher M."/>
            <person name="Ghai R."/>
            <person name="Kavagutti S V."/>
        </authorList>
    </citation>
    <scope>NUCLEOTIDE SEQUENCE</scope>
</reference>
<dbReference type="Pfam" id="PF21982">
    <property type="entry name" value="RecX_HTH1"/>
    <property type="match status" value="1"/>
</dbReference>
<evidence type="ECO:0000256" key="1">
    <source>
        <dbReference type="ARBA" id="ARBA00004496"/>
    </source>
</evidence>
<evidence type="ECO:0000259" key="8">
    <source>
        <dbReference type="Pfam" id="PF21982"/>
    </source>
</evidence>
<dbReference type="InterPro" id="IPR003783">
    <property type="entry name" value="Regulatory_RecX"/>
</dbReference>
<dbReference type="GO" id="GO:0006282">
    <property type="term" value="P:regulation of DNA repair"/>
    <property type="evidence" value="ECO:0007669"/>
    <property type="project" value="InterPro"/>
</dbReference>
<dbReference type="AlphaFoldDB" id="A0A6J6IMR2"/>
<dbReference type="InterPro" id="IPR053926">
    <property type="entry name" value="RecX_HTH_1st"/>
</dbReference>
<protein>
    <recommendedName>
        <fullName evidence="3">Regulatory protein RecX</fullName>
    </recommendedName>
</protein>
<sequence length="200" mass="22520">MAFEQRGRSGGSRKRSSGFPSSRGEDEENSSAKPEREKKPPTPERLEQRARNVLLHQLARSAKSTHQLRKILENREIPTEIAERVLERFTEVGLIDDQAYAETIVNSRRNFKGLSKSAIKRELNEKGVPAALVETAIESITAEDDFEAAKELAARRIRQMSSLTREVRERRLAGFLGRKGYPSSVVFAAIKFGESQIEPV</sequence>
<feature type="domain" description="RecX third three-helical" evidence="7">
    <location>
        <begin position="143"/>
        <end position="190"/>
    </location>
</feature>
<dbReference type="EMBL" id="CAEZVN010000009">
    <property type="protein sequence ID" value="CAB4625816.1"/>
    <property type="molecule type" value="Genomic_DNA"/>
</dbReference>
<evidence type="ECO:0000256" key="4">
    <source>
        <dbReference type="ARBA" id="ARBA00022490"/>
    </source>
</evidence>
<evidence type="ECO:0000259" key="7">
    <source>
        <dbReference type="Pfam" id="PF21981"/>
    </source>
</evidence>
<evidence type="ECO:0000259" key="6">
    <source>
        <dbReference type="Pfam" id="PF02631"/>
    </source>
</evidence>
<keyword evidence="4" id="KW-0963">Cytoplasm</keyword>
<feature type="region of interest" description="Disordered" evidence="5">
    <location>
        <begin position="1"/>
        <end position="47"/>
    </location>
</feature>
<comment type="subcellular location">
    <subcellularLocation>
        <location evidence="1">Cytoplasm</location>
    </subcellularLocation>
</comment>
<evidence type="ECO:0000256" key="3">
    <source>
        <dbReference type="ARBA" id="ARBA00018111"/>
    </source>
</evidence>
<dbReference type="InterPro" id="IPR053924">
    <property type="entry name" value="RecX_HTH_2nd"/>
</dbReference>
<proteinExistence type="inferred from homology"/>
<dbReference type="Pfam" id="PF02631">
    <property type="entry name" value="RecX_HTH2"/>
    <property type="match status" value="1"/>
</dbReference>
<evidence type="ECO:0000256" key="2">
    <source>
        <dbReference type="ARBA" id="ARBA00009695"/>
    </source>
</evidence>
<name>A0A6J6IMR2_9ZZZZ</name>
<gene>
    <name evidence="9" type="ORF">UFOPK2001_00202</name>
</gene>
<feature type="domain" description="RecX second three-helical" evidence="6">
    <location>
        <begin position="96"/>
        <end position="136"/>
    </location>
</feature>
<dbReference type="InterPro" id="IPR036388">
    <property type="entry name" value="WH-like_DNA-bd_sf"/>
</dbReference>
<evidence type="ECO:0000313" key="9">
    <source>
        <dbReference type="EMBL" id="CAB4625816.1"/>
    </source>
</evidence>
<dbReference type="HAMAP" id="MF_01114">
    <property type="entry name" value="RecX"/>
    <property type="match status" value="1"/>
</dbReference>
<dbReference type="InterPro" id="IPR053925">
    <property type="entry name" value="RecX_HTH_3rd"/>
</dbReference>
<accession>A0A6J6IMR2</accession>
<dbReference type="GO" id="GO:0005737">
    <property type="term" value="C:cytoplasm"/>
    <property type="evidence" value="ECO:0007669"/>
    <property type="project" value="UniProtKB-SubCell"/>
</dbReference>